<feature type="domain" description="Thoeris anti-defense 2-like" evidence="1">
    <location>
        <begin position="8"/>
        <end position="73"/>
    </location>
</feature>
<dbReference type="Pfam" id="PF11195">
    <property type="entry name" value="Tad2-like"/>
    <property type="match status" value="1"/>
</dbReference>
<keyword evidence="2" id="KW-0436">Ligase</keyword>
<gene>
    <name evidence="2" type="ORF">N1M2_258</name>
</gene>
<name>A0A6B7ZF98_9CAUD</name>
<evidence type="ECO:0000313" key="3">
    <source>
        <dbReference type="Proteomes" id="UP000464669"/>
    </source>
</evidence>
<organism evidence="2 3">
    <name type="scientific">Klebsiella phage N1M2</name>
    <dbReference type="NCBI Taxonomy" id="2664939"/>
    <lineage>
        <taxon>Viruses</taxon>
        <taxon>Duplodnaviria</taxon>
        <taxon>Heunggongvirae</taxon>
        <taxon>Uroviricota</taxon>
        <taxon>Caudoviricetes</taxon>
        <taxon>Chimalliviridae</taxon>
        <taxon>Nimduovirus</taxon>
        <taxon>Nimduovirus N1M2</taxon>
    </lineage>
</organism>
<protein>
    <submittedName>
        <fullName evidence="2">Methionine--tRNA ligase</fullName>
    </submittedName>
</protein>
<evidence type="ECO:0000313" key="2">
    <source>
        <dbReference type="EMBL" id="QGH72118.1"/>
    </source>
</evidence>
<keyword evidence="3" id="KW-1185">Reference proteome</keyword>
<proteinExistence type="predicted"/>
<dbReference type="GO" id="GO:0016874">
    <property type="term" value="F:ligase activity"/>
    <property type="evidence" value="ECO:0007669"/>
    <property type="project" value="UniProtKB-KW"/>
</dbReference>
<dbReference type="InterPro" id="IPR021361">
    <property type="entry name" value="Tad2-like_dom"/>
</dbReference>
<sequence>MTKVKLLTFSEVLEGLKEGKKYQRNGWNGKGLYVSIHNVPGIKPFFIIVDSVRLITNTWVPSVSDLLAEDWKLWDECED</sequence>
<evidence type="ECO:0000259" key="1">
    <source>
        <dbReference type="Pfam" id="PF11195"/>
    </source>
</evidence>
<dbReference type="EMBL" id="MN642089">
    <property type="protein sequence ID" value="QGH72118.1"/>
    <property type="molecule type" value="Genomic_DNA"/>
</dbReference>
<dbReference type="Proteomes" id="UP000464669">
    <property type="component" value="Segment"/>
</dbReference>
<accession>A0A6B7ZF98</accession>
<reference evidence="2 3" key="1">
    <citation type="submission" date="2019-11" db="EMBL/GenBank/DDBJ databases">
        <authorList>
            <person name="Lewis R."/>
            <person name="Clooney A.G."/>
            <person name="Stockdale S.R."/>
            <person name="Buttimer C."/>
            <person name="Draper L.A."/>
            <person name="Ross R.P."/>
            <person name="Hill C."/>
        </authorList>
    </citation>
    <scope>NUCLEOTIDE SEQUENCE [LARGE SCALE GENOMIC DNA]</scope>
</reference>